<dbReference type="AlphaFoldDB" id="A0A820Y3G3"/>
<evidence type="ECO:0000313" key="1">
    <source>
        <dbReference type="EMBL" id="CAF3284241.1"/>
    </source>
</evidence>
<dbReference type="Proteomes" id="UP000663825">
    <property type="component" value="Unassembled WGS sequence"/>
</dbReference>
<reference evidence="3" key="1">
    <citation type="submission" date="2021-02" db="EMBL/GenBank/DDBJ databases">
        <authorList>
            <person name="Nowell W R."/>
        </authorList>
    </citation>
    <scope>NUCLEOTIDE SEQUENCE</scope>
</reference>
<evidence type="ECO:0000313" key="3">
    <source>
        <dbReference type="EMBL" id="CAF4542213.1"/>
    </source>
</evidence>
<dbReference type="Gene3D" id="2.120.10.30">
    <property type="entry name" value="TolB, C-terminal domain"/>
    <property type="match status" value="1"/>
</dbReference>
<gene>
    <name evidence="2" type="ORF">HFQ381_LOCUS27678</name>
    <name evidence="1" type="ORF">TIS948_LOCUS17087</name>
    <name evidence="3" type="ORF">UJA718_LOCUS28831</name>
</gene>
<organism evidence="3 4">
    <name type="scientific">Rotaria socialis</name>
    <dbReference type="NCBI Taxonomy" id="392032"/>
    <lineage>
        <taxon>Eukaryota</taxon>
        <taxon>Metazoa</taxon>
        <taxon>Spiralia</taxon>
        <taxon>Gnathifera</taxon>
        <taxon>Rotifera</taxon>
        <taxon>Eurotatoria</taxon>
        <taxon>Bdelloidea</taxon>
        <taxon>Philodinida</taxon>
        <taxon>Philodinidae</taxon>
        <taxon>Rotaria</taxon>
    </lineage>
</organism>
<dbReference type="EMBL" id="CAJOBO010003658">
    <property type="protein sequence ID" value="CAF4499701.1"/>
    <property type="molecule type" value="Genomic_DNA"/>
</dbReference>
<dbReference type="OrthoDB" id="273823at2759"/>
<keyword evidence="4" id="KW-1185">Reference proteome</keyword>
<name>A0A820Y3G3_9BILA</name>
<dbReference type="SUPFAM" id="SSF101898">
    <property type="entry name" value="NHL repeat"/>
    <property type="match status" value="1"/>
</dbReference>
<dbReference type="InterPro" id="IPR011042">
    <property type="entry name" value="6-blade_b-propeller_TolB-like"/>
</dbReference>
<proteinExistence type="predicted"/>
<comment type="caution">
    <text evidence="3">The sequence shown here is derived from an EMBL/GenBank/DDBJ whole genome shotgun (WGS) entry which is preliminary data.</text>
</comment>
<dbReference type="Proteomes" id="UP000663851">
    <property type="component" value="Unassembled WGS sequence"/>
</dbReference>
<evidence type="ECO:0000313" key="2">
    <source>
        <dbReference type="EMBL" id="CAF4499701.1"/>
    </source>
</evidence>
<dbReference type="Proteomes" id="UP000663873">
    <property type="component" value="Unassembled WGS sequence"/>
</dbReference>
<sequence>MISAPLCSAHVNANSIWKTNGITVAGGNVPGTGVNELYSAHTLFLHNGQTLYIAEWKIGAACGRIRVGGNTQLKNSTDSIVDKARDNVFICDRGNKRDVRWSFRNVNDGETIIAGIGCCGVTMDEQGFLYVSDNERQEVRRWQVGKTQGIVVAGGNGVGNRDRNW</sequence>
<evidence type="ECO:0000313" key="4">
    <source>
        <dbReference type="Proteomes" id="UP000663873"/>
    </source>
</evidence>
<accession>A0A820Y3G3</accession>
<dbReference type="EMBL" id="CAJOBP010008840">
    <property type="protein sequence ID" value="CAF4542213.1"/>
    <property type="molecule type" value="Genomic_DNA"/>
</dbReference>
<protein>
    <submittedName>
        <fullName evidence="3">Uncharacterized protein</fullName>
    </submittedName>
</protein>
<dbReference type="EMBL" id="CAJNXB010002883">
    <property type="protein sequence ID" value="CAF3284241.1"/>
    <property type="molecule type" value="Genomic_DNA"/>
</dbReference>